<dbReference type="InterPro" id="IPR007111">
    <property type="entry name" value="NACHT_NTPase"/>
</dbReference>
<sequence length="175" mass="19431">MCLPGTRQDRQREIIEWLMTPSDENVIWLHGGAGLGKSTLATTIAEYFRGLQRRGAFLFFDRNSPIESSPSRVICTLAYQLAEYDEGVRSAVSAAIERNPQLATAPLITQFKSLLCEPLSASSTRVTGPIVIVIDALDECGDTNSRRLLLDLLSSPDFAKLPSQFRFLITSRPER</sequence>
<dbReference type="AlphaFoldDB" id="A0A166MT19"/>
<keyword evidence="5" id="KW-1185">Reference proteome</keyword>
<protein>
    <recommendedName>
        <fullName evidence="2">NACHT domain-containing protein</fullName>
    </recommendedName>
</protein>
<evidence type="ECO:0000256" key="1">
    <source>
        <dbReference type="ARBA" id="ARBA00022737"/>
    </source>
</evidence>
<feature type="domain" description="NACHT" evidence="2">
    <location>
        <begin position="25"/>
        <end position="175"/>
    </location>
</feature>
<dbReference type="InterPro" id="IPR056884">
    <property type="entry name" value="NPHP3-like_N"/>
</dbReference>
<proteinExistence type="predicted"/>
<dbReference type="InterPro" id="IPR027417">
    <property type="entry name" value="P-loop_NTPase"/>
</dbReference>
<evidence type="ECO:0000313" key="4">
    <source>
        <dbReference type="EMBL" id="KZP24289.1"/>
    </source>
</evidence>
<reference evidence="3 5" key="1">
    <citation type="journal article" date="2016" name="Mol. Biol. Evol.">
        <title>Comparative Genomics of Early-Diverging Mushroom-Forming Fungi Provides Insights into the Origins of Lignocellulose Decay Capabilities.</title>
        <authorList>
            <person name="Nagy L.G."/>
            <person name="Riley R."/>
            <person name="Tritt A."/>
            <person name="Adam C."/>
            <person name="Daum C."/>
            <person name="Floudas D."/>
            <person name="Sun H."/>
            <person name="Yadav J.S."/>
            <person name="Pangilinan J."/>
            <person name="Larsson K.H."/>
            <person name="Matsuura K."/>
            <person name="Barry K."/>
            <person name="Labutti K."/>
            <person name="Kuo R."/>
            <person name="Ohm R.A."/>
            <person name="Bhattacharya S.S."/>
            <person name="Shirouzu T."/>
            <person name="Yoshinaga Y."/>
            <person name="Martin F.M."/>
            <person name="Grigoriev I.V."/>
            <person name="Hibbett D.S."/>
        </authorList>
    </citation>
    <scope>NUCLEOTIDE SEQUENCE [LARGE SCALE GENOMIC DNA]</scope>
    <source>
        <strain evidence="3 5">CBS 109695</strain>
    </source>
</reference>
<gene>
    <name evidence="3" type="ORF">FIBSPDRAFT_857369</name>
    <name evidence="4" type="ORF">FIBSPDRAFT_857374</name>
</gene>
<dbReference type="PROSITE" id="PS50837">
    <property type="entry name" value="NACHT"/>
    <property type="match status" value="1"/>
</dbReference>
<accession>A0A166MT19</accession>
<evidence type="ECO:0000313" key="5">
    <source>
        <dbReference type="Proteomes" id="UP000076532"/>
    </source>
</evidence>
<organism evidence="3 5">
    <name type="scientific">Athelia psychrophila</name>
    <dbReference type="NCBI Taxonomy" id="1759441"/>
    <lineage>
        <taxon>Eukaryota</taxon>
        <taxon>Fungi</taxon>
        <taxon>Dikarya</taxon>
        <taxon>Basidiomycota</taxon>
        <taxon>Agaricomycotina</taxon>
        <taxon>Agaricomycetes</taxon>
        <taxon>Agaricomycetidae</taxon>
        <taxon>Atheliales</taxon>
        <taxon>Atheliaceae</taxon>
        <taxon>Athelia</taxon>
    </lineage>
</organism>
<keyword evidence="1" id="KW-0677">Repeat</keyword>
<dbReference type="STRING" id="436010.A0A166MT19"/>
<dbReference type="EMBL" id="KV417527">
    <property type="protein sequence ID" value="KZP24285.1"/>
    <property type="molecule type" value="Genomic_DNA"/>
</dbReference>
<feature type="non-terminal residue" evidence="3">
    <location>
        <position position="175"/>
    </location>
</feature>
<dbReference type="PANTHER" id="PTHR10039:SF14">
    <property type="entry name" value="NACHT DOMAIN-CONTAINING PROTEIN"/>
    <property type="match status" value="1"/>
</dbReference>
<dbReference type="OrthoDB" id="163438at2759"/>
<dbReference type="SUPFAM" id="SSF52540">
    <property type="entry name" value="P-loop containing nucleoside triphosphate hydrolases"/>
    <property type="match status" value="1"/>
</dbReference>
<name>A0A166MT19_9AGAM</name>
<dbReference type="EMBL" id="KV417527">
    <property type="protein sequence ID" value="KZP24289.1"/>
    <property type="molecule type" value="Genomic_DNA"/>
</dbReference>
<evidence type="ECO:0000259" key="2">
    <source>
        <dbReference type="PROSITE" id="PS50837"/>
    </source>
</evidence>
<dbReference type="Proteomes" id="UP000076532">
    <property type="component" value="Unassembled WGS sequence"/>
</dbReference>
<dbReference type="Gene3D" id="3.40.50.300">
    <property type="entry name" value="P-loop containing nucleotide triphosphate hydrolases"/>
    <property type="match status" value="1"/>
</dbReference>
<dbReference type="PANTHER" id="PTHR10039">
    <property type="entry name" value="AMELOGENIN"/>
    <property type="match status" value="1"/>
</dbReference>
<dbReference type="Pfam" id="PF24883">
    <property type="entry name" value="NPHP3_N"/>
    <property type="match status" value="1"/>
</dbReference>
<evidence type="ECO:0000313" key="3">
    <source>
        <dbReference type="EMBL" id="KZP24285.1"/>
    </source>
</evidence>